<proteinExistence type="predicted"/>
<keyword evidence="2" id="KW-1185">Reference proteome</keyword>
<sequence length="448" mass="49383">MEIHVVSKQDNSQHRVIPFSSLGVSALNQLTNSPTHVRVRPAVISLSSNNLSYARGGTLLHWWDAYPVPNTESIKSAGWGIVPAWGFAVVTESTTPGISPGAVLWGFWPTADVPIDLKLEPSQPDGHWSEVSEHRKLLMTIYNQYVVNPLINFPVKNPANMTDLGWEALFRPIWQTGYLLSEYVFSTRTVTNKLHGQINPIHPLGIDLPWTQEDADLSQAFLISLSASGKTARSFAYHVFKRPEGSGPVKFLQVTQTPSLIDSIGNKLGSAVPSDTIAYDNLPKTLDGANTLPGWLPQDTPKKVIIMDFGGRDSSLQHLLEVLGKYYPDAGPKIVILQIGSQQKIYTSEELQTTREDMTRLGKIQVNTSGIRDAAIRAVGAETYYQKVDPVWDDWLKVSHSIMPDLQIVWGDGVSGEKGVEYGWKRICGGEVGAQEGLVYRLGIASDK</sequence>
<protein>
    <submittedName>
        <fullName evidence="1">Uncharacterized protein</fullName>
    </submittedName>
</protein>
<dbReference type="GeneID" id="70245330"/>
<dbReference type="Proteomes" id="UP001201262">
    <property type="component" value="Unassembled WGS sequence"/>
</dbReference>
<name>A0AAD4KZS9_9EURO</name>
<dbReference type="EMBL" id="JAJTJA010000002">
    <property type="protein sequence ID" value="KAH8703141.1"/>
    <property type="molecule type" value="Genomic_DNA"/>
</dbReference>
<evidence type="ECO:0000313" key="2">
    <source>
        <dbReference type="Proteomes" id="UP001201262"/>
    </source>
</evidence>
<organism evidence="1 2">
    <name type="scientific">Talaromyces proteolyticus</name>
    <dbReference type="NCBI Taxonomy" id="1131652"/>
    <lineage>
        <taxon>Eukaryota</taxon>
        <taxon>Fungi</taxon>
        <taxon>Dikarya</taxon>
        <taxon>Ascomycota</taxon>
        <taxon>Pezizomycotina</taxon>
        <taxon>Eurotiomycetes</taxon>
        <taxon>Eurotiomycetidae</taxon>
        <taxon>Eurotiales</taxon>
        <taxon>Trichocomaceae</taxon>
        <taxon>Talaromyces</taxon>
        <taxon>Talaromyces sect. Bacilispori</taxon>
    </lineage>
</organism>
<comment type="caution">
    <text evidence="1">The sequence shown here is derived from an EMBL/GenBank/DDBJ whole genome shotgun (WGS) entry which is preliminary data.</text>
</comment>
<dbReference type="Pfam" id="PF11017">
    <property type="entry name" value="DUF2855"/>
    <property type="match status" value="1"/>
</dbReference>
<evidence type="ECO:0000313" key="1">
    <source>
        <dbReference type="EMBL" id="KAH8703141.1"/>
    </source>
</evidence>
<reference evidence="1" key="1">
    <citation type="submission" date="2021-12" db="EMBL/GenBank/DDBJ databases">
        <title>Convergent genome expansion in fungi linked to evolution of root-endophyte symbiosis.</title>
        <authorList>
            <consortium name="DOE Joint Genome Institute"/>
            <person name="Ke Y.-H."/>
            <person name="Bonito G."/>
            <person name="Liao H.-L."/>
            <person name="Looney B."/>
            <person name="Rojas-Flechas A."/>
            <person name="Nash J."/>
            <person name="Hameed K."/>
            <person name="Schadt C."/>
            <person name="Martin F."/>
            <person name="Crous P.W."/>
            <person name="Miettinen O."/>
            <person name="Magnuson J.K."/>
            <person name="Labbe J."/>
            <person name="Jacobson D."/>
            <person name="Doktycz M.J."/>
            <person name="Veneault-Fourrey C."/>
            <person name="Kuo A."/>
            <person name="Mondo S."/>
            <person name="Calhoun S."/>
            <person name="Riley R."/>
            <person name="Ohm R."/>
            <person name="LaButti K."/>
            <person name="Andreopoulos B."/>
            <person name="Pangilinan J."/>
            <person name="Nolan M."/>
            <person name="Tritt A."/>
            <person name="Clum A."/>
            <person name="Lipzen A."/>
            <person name="Daum C."/>
            <person name="Barry K."/>
            <person name="Grigoriev I.V."/>
            <person name="Vilgalys R."/>
        </authorList>
    </citation>
    <scope>NUCLEOTIDE SEQUENCE</scope>
    <source>
        <strain evidence="1">PMI_201</strain>
    </source>
</reference>
<gene>
    <name evidence="1" type="ORF">BGW36DRAFT_368879</name>
</gene>
<dbReference type="AlphaFoldDB" id="A0AAD4KZS9"/>
<dbReference type="RefSeq" id="XP_046076159.1">
    <property type="nucleotide sequence ID" value="XM_046215043.1"/>
</dbReference>
<accession>A0AAD4KZS9</accession>
<dbReference type="InterPro" id="IPR021276">
    <property type="entry name" value="DUF2855"/>
</dbReference>